<dbReference type="Pfam" id="PF00569">
    <property type="entry name" value="ZZ"/>
    <property type="match status" value="1"/>
</dbReference>
<keyword evidence="3 6" id="KW-0863">Zinc-finger</keyword>
<sequence length="859" mass="93864">MDSALVIKVKYGDTLRRFTASVNENGLLDLDMTGLKVKILSLFKFAPDADLTLTYIDEDDDVITLVNDDDLRDATRQCLNPLRINVLLNTNRPGRYDRRSIRSSTPLRSPRIQHPLPHINSGVAEVLKFVPEPFYDALLKLSNDLTSKTLSSATVLTELVELMSKLGLSHLGPVSHCQVGAIPSTQTKDSESPLNFKGTEDPEALKTGVGGFSNAKFVQPTSATSKMELDISSVTRSDVASVPSTIASIDLNLDLPGDSSLSESSTVDISSPSDFVYVGTSNDHGKMTQRESDGHLSGNYTASSTAAFPGDPLVHLNLHPSQSSEALAPHYKGATVLNDDSSKQFPSGIGHSPASQIGFTPQDFCPINGQIGADGSDVVPPGGYYPMHPLRRNTNYNNSMGVQIFHKGVQCDGCGVHPITGARYKSKVKEDYDLCSICFSEMGKGAEYIRMDRPVPCFSTRLFKEFYDPFHHPPQFQTPPLQHGLRGCGMKPYRPKLDSRFIQDVNDVDGTIMAPSTPFTMTWRMCNNGTILWPHGTHLVWIGGDQITERVSVEIEIPMDGCPVGRELDIVVDFTAPERPGQYVSYWRMALPSGQRFGDRVWVLIQVDTPLKDSLFGSFHGLNLNFPPESSGANGQIIDVNVEPVDGSLTGSGPSYIATELVKPMVNGQPSKHQMLDFLVNDGLLVGNGVSVPVPPKSVSYPIIDFSEINDLLVGNGVSMPVPPEVPAPVSYPIIDFSEIDDLLIGNGVSSPVLLEVPAPVSYPIIDFSVVPSEPFPVKDVSESSGEVDESNTVEQALLMELKEMGFMQMDLNKEILRLNKYNLEQSVDDLSGVAERDPIVGEHRRWLDISMDIMRIIS</sequence>
<dbReference type="OrthoDB" id="661148at2759"/>
<evidence type="ECO:0000313" key="10">
    <source>
        <dbReference type="EMBL" id="KAF8399781.1"/>
    </source>
</evidence>
<dbReference type="InterPro" id="IPR000433">
    <property type="entry name" value="Znf_ZZ"/>
</dbReference>
<evidence type="ECO:0000259" key="8">
    <source>
        <dbReference type="PROSITE" id="PS50135"/>
    </source>
</evidence>
<evidence type="ECO:0000256" key="4">
    <source>
        <dbReference type="ARBA" id="ARBA00022833"/>
    </source>
</evidence>
<dbReference type="PANTHER" id="PTHR20930">
    <property type="entry name" value="OVARIAN CARCINOMA ANTIGEN CA125-RELATED"/>
    <property type="match status" value="1"/>
</dbReference>
<dbReference type="OMA" id="CKIVGFR"/>
<dbReference type="InterPro" id="IPR053793">
    <property type="entry name" value="PB1-like"/>
</dbReference>
<evidence type="ECO:0000256" key="2">
    <source>
        <dbReference type="ARBA" id="ARBA00022723"/>
    </source>
</evidence>
<dbReference type="Proteomes" id="UP000655225">
    <property type="component" value="Unassembled WGS sequence"/>
</dbReference>
<dbReference type="CDD" id="cd14947">
    <property type="entry name" value="NBR1_like"/>
    <property type="match status" value="1"/>
</dbReference>
<dbReference type="SUPFAM" id="SSF57850">
    <property type="entry name" value="RING/U-box"/>
    <property type="match status" value="1"/>
</dbReference>
<evidence type="ECO:0000256" key="3">
    <source>
        <dbReference type="ARBA" id="ARBA00022771"/>
    </source>
</evidence>
<dbReference type="Gene3D" id="1.10.8.10">
    <property type="entry name" value="DNA helicase RuvA subunit, C-terminal domain"/>
    <property type="match status" value="1"/>
</dbReference>
<dbReference type="InterPro" id="IPR013783">
    <property type="entry name" value="Ig-like_fold"/>
</dbReference>
<organism evidence="10 11">
    <name type="scientific">Tetracentron sinense</name>
    <name type="common">Spur-leaf</name>
    <dbReference type="NCBI Taxonomy" id="13715"/>
    <lineage>
        <taxon>Eukaryota</taxon>
        <taxon>Viridiplantae</taxon>
        <taxon>Streptophyta</taxon>
        <taxon>Embryophyta</taxon>
        <taxon>Tracheophyta</taxon>
        <taxon>Spermatophyta</taxon>
        <taxon>Magnoliopsida</taxon>
        <taxon>Trochodendrales</taxon>
        <taxon>Trochodendraceae</taxon>
        <taxon>Tetracentron</taxon>
    </lineage>
</organism>
<dbReference type="InterPro" id="IPR056893">
    <property type="entry name" value="UBA_Nbr1_C"/>
</dbReference>
<dbReference type="PANTHER" id="PTHR20930:SF0">
    <property type="entry name" value="PROTEIN ILRUN"/>
    <property type="match status" value="1"/>
</dbReference>
<dbReference type="InterPro" id="IPR015940">
    <property type="entry name" value="UBA"/>
</dbReference>
<evidence type="ECO:0008006" key="12">
    <source>
        <dbReference type="Google" id="ProtNLM"/>
    </source>
</evidence>
<evidence type="ECO:0000256" key="6">
    <source>
        <dbReference type="PROSITE-ProRule" id="PRU00228"/>
    </source>
</evidence>
<evidence type="ECO:0000313" key="11">
    <source>
        <dbReference type="Proteomes" id="UP000655225"/>
    </source>
</evidence>
<dbReference type="PROSITE" id="PS50135">
    <property type="entry name" value="ZF_ZZ_2"/>
    <property type="match status" value="1"/>
</dbReference>
<dbReference type="Gene3D" id="3.10.20.90">
    <property type="entry name" value="Phosphatidylinositol 3-kinase Catalytic Subunit, Chain A, domain 1"/>
    <property type="match status" value="1"/>
</dbReference>
<keyword evidence="4" id="KW-0862">Zinc</keyword>
<gene>
    <name evidence="10" type="ORF">HHK36_015651</name>
</gene>
<dbReference type="Pfam" id="PF16158">
    <property type="entry name" value="N_BRCA1_IG"/>
    <property type="match status" value="1"/>
</dbReference>
<keyword evidence="5" id="KW-0968">Cytoplasmic vesicle</keyword>
<dbReference type="InterPro" id="IPR043145">
    <property type="entry name" value="Znf_ZZ_sf"/>
</dbReference>
<accession>A0A835DE33</accession>
<dbReference type="GO" id="GO:0008270">
    <property type="term" value="F:zinc ion binding"/>
    <property type="evidence" value="ECO:0007669"/>
    <property type="project" value="UniProtKB-KW"/>
</dbReference>
<reference evidence="10 11" key="1">
    <citation type="submission" date="2020-04" db="EMBL/GenBank/DDBJ databases">
        <title>Plant Genome Project.</title>
        <authorList>
            <person name="Zhang R.-G."/>
        </authorList>
    </citation>
    <scope>NUCLEOTIDE SEQUENCE [LARGE SCALE GENOMIC DNA]</scope>
    <source>
        <strain evidence="10">YNK0</strain>
        <tissue evidence="10">Leaf</tissue>
    </source>
</reference>
<evidence type="ECO:0000259" key="7">
    <source>
        <dbReference type="PROSITE" id="PS50030"/>
    </source>
</evidence>
<evidence type="ECO:0000259" key="9">
    <source>
        <dbReference type="PROSITE" id="PS51745"/>
    </source>
</evidence>
<evidence type="ECO:0000256" key="1">
    <source>
        <dbReference type="ARBA" id="ARBA00004419"/>
    </source>
</evidence>
<dbReference type="Pfam" id="PF24932">
    <property type="entry name" value="UBA_NBR1_C"/>
    <property type="match status" value="1"/>
</dbReference>
<dbReference type="SUPFAM" id="SSF54277">
    <property type="entry name" value="CAD &amp; PB1 domains"/>
    <property type="match status" value="1"/>
</dbReference>
<keyword evidence="11" id="KW-1185">Reference proteome</keyword>
<dbReference type="InterPro" id="IPR000270">
    <property type="entry name" value="PB1_dom"/>
</dbReference>
<feature type="domain" description="ZZ-type" evidence="8">
    <location>
        <begin position="406"/>
        <end position="456"/>
    </location>
</feature>
<dbReference type="SMART" id="SM00291">
    <property type="entry name" value="ZnF_ZZ"/>
    <property type="match status" value="1"/>
</dbReference>
<dbReference type="PROSITE" id="PS51745">
    <property type="entry name" value="PB1"/>
    <property type="match status" value="1"/>
</dbReference>
<dbReference type="Gene3D" id="2.60.40.10">
    <property type="entry name" value="Immunoglobulins"/>
    <property type="match status" value="1"/>
</dbReference>
<dbReference type="EMBL" id="JABCRI010000010">
    <property type="protein sequence ID" value="KAF8399781.1"/>
    <property type="molecule type" value="Genomic_DNA"/>
</dbReference>
<keyword evidence="2" id="KW-0479">Metal-binding</keyword>
<dbReference type="InterPro" id="IPR032350">
    <property type="entry name" value="Nbr1_FW"/>
</dbReference>
<name>A0A835DE33_TETSI</name>
<evidence type="ECO:0000256" key="5">
    <source>
        <dbReference type="ARBA" id="ARBA00023329"/>
    </source>
</evidence>
<feature type="domain" description="PB1" evidence="9">
    <location>
        <begin position="4"/>
        <end position="89"/>
    </location>
</feature>
<comment type="caution">
    <text evidence="10">The sequence shown here is derived from an EMBL/GenBank/DDBJ whole genome shotgun (WGS) entry which is preliminary data.</text>
</comment>
<dbReference type="AlphaFoldDB" id="A0A835DE33"/>
<dbReference type="GO" id="GO:0005776">
    <property type="term" value="C:autophagosome"/>
    <property type="evidence" value="ECO:0007669"/>
    <property type="project" value="UniProtKB-SubCell"/>
</dbReference>
<dbReference type="PROSITE" id="PS50030">
    <property type="entry name" value="UBA"/>
    <property type="match status" value="1"/>
</dbReference>
<comment type="subcellular location">
    <subcellularLocation>
        <location evidence="1">Cytoplasmic vesicle</location>
        <location evidence="1">Autophagosome</location>
    </subcellularLocation>
</comment>
<protein>
    <recommendedName>
        <fullName evidence="12">Protein NBR1 homolog</fullName>
    </recommendedName>
</protein>
<dbReference type="GO" id="GO:0031410">
    <property type="term" value="C:cytoplasmic vesicle"/>
    <property type="evidence" value="ECO:0007669"/>
    <property type="project" value="UniProtKB-KW"/>
</dbReference>
<dbReference type="SMART" id="SM00666">
    <property type="entry name" value="PB1"/>
    <property type="match status" value="1"/>
</dbReference>
<dbReference type="Pfam" id="PF00564">
    <property type="entry name" value="PB1"/>
    <property type="match status" value="1"/>
</dbReference>
<dbReference type="Gene3D" id="3.30.60.90">
    <property type="match status" value="1"/>
</dbReference>
<proteinExistence type="predicted"/>
<feature type="domain" description="UBA" evidence="7">
    <location>
        <begin position="787"/>
        <end position="831"/>
    </location>
</feature>